<dbReference type="PANTHER" id="PTHR11360:SF303">
    <property type="entry name" value="MAJOR FACILITATOR SUPERFAMILY (MFS) PROFILE DOMAIN-CONTAINING PROTEIN"/>
    <property type="match status" value="1"/>
</dbReference>
<feature type="transmembrane region" description="Helical" evidence="2">
    <location>
        <begin position="656"/>
        <end position="678"/>
    </location>
</feature>
<dbReference type="InterPro" id="IPR050327">
    <property type="entry name" value="Proton-linked_MCT"/>
</dbReference>
<name>A0AAV6UNP8_9ARAC</name>
<reference evidence="3 4" key="1">
    <citation type="journal article" date="2022" name="Nat. Ecol. Evol.">
        <title>A masculinizing supergene underlies an exaggerated male reproductive morph in a spider.</title>
        <authorList>
            <person name="Hendrickx F."/>
            <person name="De Corte Z."/>
            <person name="Sonet G."/>
            <person name="Van Belleghem S.M."/>
            <person name="Kostlbacher S."/>
            <person name="Vangestel C."/>
        </authorList>
    </citation>
    <scope>NUCLEOTIDE SEQUENCE [LARGE SCALE GENOMIC DNA]</scope>
    <source>
        <strain evidence="3">W744_W776</strain>
    </source>
</reference>
<dbReference type="GO" id="GO:0008028">
    <property type="term" value="F:monocarboxylic acid transmembrane transporter activity"/>
    <property type="evidence" value="ECO:0007669"/>
    <property type="project" value="TreeGrafter"/>
</dbReference>
<feature type="transmembrane region" description="Helical" evidence="2">
    <location>
        <begin position="624"/>
        <end position="644"/>
    </location>
</feature>
<evidence type="ECO:0000256" key="2">
    <source>
        <dbReference type="SAM" id="Phobius"/>
    </source>
</evidence>
<protein>
    <recommendedName>
        <fullName evidence="5">Monocarboxylate transporter</fullName>
    </recommendedName>
</protein>
<dbReference type="Proteomes" id="UP000827092">
    <property type="component" value="Unassembled WGS sequence"/>
</dbReference>
<evidence type="ECO:0008006" key="5">
    <source>
        <dbReference type="Google" id="ProtNLM"/>
    </source>
</evidence>
<feature type="transmembrane region" description="Helical" evidence="2">
    <location>
        <begin position="598"/>
        <end position="618"/>
    </location>
</feature>
<feature type="transmembrane region" description="Helical" evidence="2">
    <location>
        <begin position="167"/>
        <end position="190"/>
    </location>
</feature>
<feature type="region of interest" description="Disordered" evidence="1">
    <location>
        <begin position="338"/>
        <end position="378"/>
    </location>
</feature>
<feature type="transmembrane region" description="Helical" evidence="2">
    <location>
        <begin position="135"/>
        <end position="155"/>
    </location>
</feature>
<feature type="compositionally biased region" description="Basic and acidic residues" evidence="1">
    <location>
        <begin position="357"/>
        <end position="375"/>
    </location>
</feature>
<dbReference type="Pfam" id="PF07690">
    <property type="entry name" value="MFS_1"/>
    <property type="match status" value="1"/>
</dbReference>
<feature type="transmembrane region" description="Helical" evidence="2">
    <location>
        <begin position="690"/>
        <end position="710"/>
    </location>
</feature>
<keyword evidence="2" id="KW-1133">Transmembrane helix</keyword>
<proteinExistence type="predicted"/>
<evidence type="ECO:0000313" key="3">
    <source>
        <dbReference type="EMBL" id="KAG8185732.1"/>
    </source>
</evidence>
<feature type="compositionally biased region" description="Low complexity" evidence="1">
    <location>
        <begin position="341"/>
        <end position="356"/>
    </location>
</feature>
<feature type="transmembrane region" description="Helical" evidence="2">
    <location>
        <begin position="104"/>
        <end position="123"/>
    </location>
</feature>
<dbReference type="Gene3D" id="1.20.1250.20">
    <property type="entry name" value="MFS general substrate transporter like domains"/>
    <property type="match status" value="2"/>
</dbReference>
<evidence type="ECO:0000256" key="1">
    <source>
        <dbReference type="SAM" id="MobiDB-lite"/>
    </source>
</evidence>
<accession>A0AAV6UNP8</accession>
<organism evidence="3 4">
    <name type="scientific">Oedothorax gibbosus</name>
    <dbReference type="NCBI Taxonomy" id="931172"/>
    <lineage>
        <taxon>Eukaryota</taxon>
        <taxon>Metazoa</taxon>
        <taxon>Ecdysozoa</taxon>
        <taxon>Arthropoda</taxon>
        <taxon>Chelicerata</taxon>
        <taxon>Arachnida</taxon>
        <taxon>Araneae</taxon>
        <taxon>Araneomorphae</taxon>
        <taxon>Entelegynae</taxon>
        <taxon>Araneoidea</taxon>
        <taxon>Linyphiidae</taxon>
        <taxon>Erigoninae</taxon>
        <taxon>Oedothorax</taxon>
    </lineage>
</organism>
<comment type="caution">
    <text evidence="3">The sequence shown here is derived from an EMBL/GenBank/DDBJ whole genome shotgun (WGS) entry which is preliminary data.</text>
</comment>
<sequence length="721" mass="80949">MTDSSKHYVPSVVGVYVFVFCLLEGLQRVSGILFLFAMELLQLSRVQASFPFLVSRTTANLTGVLLQVCDGPRRSRRTWICWGLFAASAGVCLCFLNNQMVWMTVFWGIVFGAGIGISVPLLITELTKENKQSKMSALFPASPSFGCVVLPFLLTSSISKYGLNGCFLILAGIILNCIPLICIATCKLRFRLPKPKWRLRKKSKLYQMSEKQNGIDNVAFYKPKGPQDFYNDSFLENLEPDALQKVSGSDKYSTTKSEFIDILQPIIDAKRKMSTTVEDKLSHKSDSYKLDNNLTNNLSDILSDIQKYEKNQKPFEESFSHMNVVSEDSDNSIESINANKTESFSNESDSTNSSIESSEKIQVDCSDNEKAERNPKQSLPTVNAVSNATFHVNKSMPVQINPKWNNIPVQIKVHVVECTITTNAEFFEKSFEKNISPGKKASRRHSNSLISDCYDNIDFNQLLLNDKATSLQRRQLNTASKMFLITEEDETEYERKQASFRNDDIEAQKMSNRKSCKPNKTIKKFQKLINPLSMAVLYAFVTYELTLAVLLTMFADFAKDTRDDSMSSNWVLVSFGIGGFIGHLSFTHWGNRIMADGSHASAAIIFMLNGLTVAGILWSANICWMCGFYLTLGFVESGILLILPRLVMDYIEEKNIVLLSSTCKCISGICILFLPFAIGMSRDATDDYDSLLQVTSCMSVVCALLCYFLPKLRKKGNVIMK</sequence>
<keyword evidence="2" id="KW-0472">Membrane</keyword>
<keyword evidence="4" id="KW-1185">Reference proteome</keyword>
<feature type="transmembrane region" description="Helical" evidence="2">
    <location>
        <begin position="567"/>
        <end position="586"/>
    </location>
</feature>
<gene>
    <name evidence="3" type="ORF">JTE90_000719</name>
</gene>
<evidence type="ECO:0000313" key="4">
    <source>
        <dbReference type="Proteomes" id="UP000827092"/>
    </source>
</evidence>
<dbReference type="SUPFAM" id="SSF103473">
    <property type="entry name" value="MFS general substrate transporter"/>
    <property type="match status" value="2"/>
</dbReference>
<dbReference type="InterPro" id="IPR036259">
    <property type="entry name" value="MFS_trans_sf"/>
</dbReference>
<feature type="transmembrane region" description="Helical" evidence="2">
    <location>
        <begin position="12"/>
        <end position="37"/>
    </location>
</feature>
<dbReference type="AlphaFoldDB" id="A0AAV6UNP8"/>
<feature type="transmembrane region" description="Helical" evidence="2">
    <location>
        <begin position="532"/>
        <end position="555"/>
    </location>
</feature>
<feature type="transmembrane region" description="Helical" evidence="2">
    <location>
        <begin position="79"/>
        <end position="98"/>
    </location>
</feature>
<dbReference type="PANTHER" id="PTHR11360">
    <property type="entry name" value="MONOCARBOXYLATE TRANSPORTER"/>
    <property type="match status" value="1"/>
</dbReference>
<keyword evidence="2" id="KW-0812">Transmembrane</keyword>
<dbReference type="InterPro" id="IPR011701">
    <property type="entry name" value="MFS"/>
</dbReference>
<dbReference type="CDD" id="cd06174">
    <property type="entry name" value="MFS"/>
    <property type="match status" value="1"/>
</dbReference>
<dbReference type="EMBL" id="JAFNEN010000325">
    <property type="protein sequence ID" value="KAG8185732.1"/>
    <property type="molecule type" value="Genomic_DNA"/>
</dbReference>